<comment type="subcellular location">
    <subcellularLocation>
        <location evidence="1">Cell membrane</location>
        <topology evidence="1">Multi-pass membrane protein</topology>
    </subcellularLocation>
</comment>
<keyword evidence="4" id="KW-1003">Cell membrane</keyword>
<comment type="similarity">
    <text evidence="2">Belongs to the ABC-2 integral membrane protein family.</text>
</comment>
<evidence type="ECO:0000313" key="10">
    <source>
        <dbReference type="EMBL" id="BAL80219.1"/>
    </source>
</evidence>
<feature type="transmembrane region" description="Helical" evidence="8">
    <location>
        <begin position="313"/>
        <end position="332"/>
    </location>
</feature>
<dbReference type="RefSeq" id="WP_014452627.1">
    <property type="nucleotide sequence ID" value="NC_017096.1"/>
</dbReference>
<name>A0A7U6GD70_CALEA</name>
<dbReference type="AlphaFoldDB" id="A0A7U6GD70"/>
<dbReference type="Gene3D" id="3.40.1710.10">
    <property type="entry name" value="abc type-2 transporter like domain"/>
    <property type="match status" value="1"/>
</dbReference>
<evidence type="ECO:0000256" key="5">
    <source>
        <dbReference type="ARBA" id="ARBA00022692"/>
    </source>
</evidence>
<keyword evidence="3" id="KW-0813">Transport</keyword>
<dbReference type="GO" id="GO:0005886">
    <property type="term" value="C:plasma membrane"/>
    <property type="evidence" value="ECO:0007669"/>
    <property type="project" value="UniProtKB-SubCell"/>
</dbReference>
<evidence type="ECO:0000256" key="2">
    <source>
        <dbReference type="ARBA" id="ARBA00007783"/>
    </source>
</evidence>
<gene>
    <name evidence="10" type="ordered locus">CSE_00930</name>
</gene>
<keyword evidence="11" id="KW-1185">Reference proteome</keyword>
<evidence type="ECO:0000313" key="11">
    <source>
        <dbReference type="Proteomes" id="UP000004793"/>
    </source>
</evidence>
<dbReference type="InterPro" id="IPR051449">
    <property type="entry name" value="ABC-2_transporter_component"/>
</dbReference>
<evidence type="ECO:0000256" key="7">
    <source>
        <dbReference type="ARBA" id="ARBA00023136"/>
    </source>
</evidence>
<keyword evidence="6 8" id="KW-1133">Transmembrane helix</keyword>
<keyword evidence="7 8" id="KW-0472">Membrane</keyword>
<dbReference type="InterPro" id="IPR013525">
    <property type="entry name" value="ABC2_TM"/>
</dbReference>
<protein>
    <submittedName>
        <fullName evidence="10">ABC transporter permease protein</fullName>
    </submittedName>
</protein>
<accession>A0A7U6GD70</accession>
<keyword evidence="5 8" id="KW-0812">Transmembrane</keyword>
<evidence type="ECO:0000256" key="4">
    <source>
        <dbReference type="ARBA" id="ARBA00022475"/>
    </source>
</evidence>
<dbReference type="PANTHER" id="PTHR30294:SF29">
    <property type="entry name" value="MULTIDRUG ABC TRANSPORTER PERMEASE YBHS-RELATED"/>
    <property type="match status" value="1"/>
</dbReference>
<feature type="transmembrane region" description="Helical" evidence="8">
    <location>
        <begin position="21"/>
        <end position="40"/>
    </location>
</feature>
<dbReference type="Pfam" id="PF12698">
    <property type="entry name" value="ABC2_membrane_3"/>
    <property type="match status" value="1"/>
</dbReference>
<feature type="transmembrane region" description="Helical" evidence="8">
    <location>
        <begin position="374"/>
        <end position="393"/>
    </location>
</feature>
<organism evidence="10 11">
    <name type="scientific">Caldisericum exile (strain DSM 21853 / NBRC 104410 / AZM16c01)</name>
    <dbReference type="NCBI Taxonomy" id="511051"/>
    <lineage>
        <taxon>Bacteria</taxon>
        <taxon>Pseudomonadati</taxon>
        <taxon>Caldisericota/Cryosericota group</taxon>
        <taxon>Caldisericota</taxon>
        <taxon>Caldisericia</taxon>
        <taxon>Caldisericales</taxon>
        <taxon>Caldisericaceae</taxon>
        <taxon>Caldisericum</taxon>
    </lineage>
</organism>
<feature type="transmembrane region" description="Helical" evidence="8">
    <location>
        <begin position="249"/>
        <end position="273"/>
    </location>
</feature>
<dbReference type="GO" id="GO:0140359">
    <property type="term" value="F:ABC-type transporter activity"/>
    <property type="evidence" value="ECO:0007669"/>
    <property type="project" value="InterPro"/>
</dbReference>
<dbReference type="PANTHER" id="PTHR30294">
    <property type="entry name" value="MEMBRANE COMPONENT OF ABC TRANSPORTER YHHJ-RELATED"/>
    <property type="match status" value="1"/>
</dbReference>
<sequence>MFKSVFAILKKNLYVSFKDNGFLLWLIVVPILWTFLLGIVQENSKNSFINIGVCSLDKSEYGQFLIEALTRESGVKLYTYSDEESLKRAVRSEDIELGLVFPYSLAEDLRAHKSVEIYAFTSLNSSSKLAESKFRKILTRLSIDVQATLAADSLVKELGIPEQNKVKLEKIAFVLSNTYLEEFPSVSVEYLNSSSKQIIPEGFVQTSPGFLSMFLMMDIFFASGYLIFEKEKGLFKRLLTFPISKVSIITGYFLYLFIVGFIQFLILSLFGQFVLSVDYFKNPLITFSFVIYIFCIASLSMVVFTFSRKTSEVSVYGIALSMVLSVLGGSWWPVEIMPPIMKVIARFTPQFYVLDSFNRLYFLNRGLYEVSKNLLVLFLVGIVSLLVSIILLVSKNSAK</sequence>
<dbReference type="KEGG" id="cex:CSE_00930"/>
<reference evidence="10 11" key="1">
    <citation type="submission" date="2011-01" db="EMBL/GenBank/DDBJ databases">
        <title>Whole genome sequence of Caldisericum exile AZM16c01.</title>
        <authorList>
            <person name="Narita-Yamada S."/>
            <person name="Kawakoshi A."/>
            <person name="Nakamura S."/>
            <person name="Sasagawa M."/>
            <person name="Fukada J."/>
            <person name="Sekine M."/>
            <person name="Kato Y."/>
            <person name="Fukai R."/>
            <person name="Sasaki K."/>
            <person name="Hanamaki A."/>
            <person name="Narita H."/>
            <person name="Konno Y."/>
            <person name="Mori K."/>
            <person name="Yamazaki S."/>
            <person name="Suzuki K."/>
            <person name="Fujita N."/>
        </authorList>
    </citation>
    <scope>NUCLEOTIDE SEQUENCE [LARGE SCALE GENOMIC DNA]</scope>
    <source>
        <strain evidence="11">DSM 21853 / NBRC 104410 / AZM16c01</strain>
    </source>
</reference>
<dbReference type="OrthoDB" id="266913at2"/>
<dbReference type="InterPro" id="IPR047817">
    <property type="entry name" value="ABC2_TM_bact-type"/>
</dbReference>
<evidence type="ECO:0000256" key="6">
    <source>
        <dbReference type="ARBA" id="ARBA00022989"/>
    </source>
</evidence>
<evidence type="ECO:0000259" key="9">
    <source>
        <dbReference type="PROSITE" id="PS51012"/>
    </source>
</evidence>
<dbReference type="Proteomes" id="UP000004793">
    <property type="component" value="Chromosome"/>
</dbReference>
<dbReference type="EMBL" id="AP012051">
    <property type="protein sequence ID" value="BAL80219.1"/>
    <property type="molecule type" value="Genomic_DNA"/>
</dbReference>
<feature type="transmembrane region" description="Helical" evidence="8">
    <location>
        <begin position="285"/>
        <end position="306"/>
    </location>
</feature>
<evidence type="ECO:0000256" key="8">
    <source>
        <dbReference type="SAM" id="Phobius"/>
    </source>
</evidence>
<feature type="transmembrane region" description="Helical" evidence="8">
    <location>
        <begin position="209"/>
        <end position="228"/>
    </location>
</feature>
<evidence type="ECO:0000256" key="3">
    <source>
        <dbReference type="ARBA" id="ARBA00022448"/>
    </source>
</evidence>
<feature type="domain" description="ABC transmembrane type-2" evidence="9">
    <location>
        <begin position="168"/>
        <end position="395"/>
    </location>
</feature>
<evidence type="ECO:0000256" key="1">
    <source>
        <dbReference type="ARBA" id="ARBA00004651"/>
    </source>
</evidence>
<proteinExistence type="inferred from homology"/>
<dbReference type="PROSITE" id="PS51012">
    <property type="entry name" value="ABC_TM2"/>
    <property type="match status" value="1"/>
</dbReference>